<dbReference type="GO" id="GO:0005524">
    <property type="term" value="F:ATP binding"/>
    <property type="evidence" value="ECO:0007669"/>
    <property type="project" value="UniProtKB-UniRule"/>
</dbReference>
<keyword evidence="7" id="KW-0808">Transferase</keyword>
<evidence type="ECO:0000313" key="8">
    <source>
        <dbReference type="Proteomes" id="UP000001542"/>
    </source>
</evidence>
<feature type="binding site" evidence="4">
    <location>
        <position position="54"/>
    </location>
    <ligand>
        <name>ATP</name>
        <dbReference type="ChEBI" id="CHEBI:30616"/>
    </ligand>
</feature>
<feature type="domain" description="Protein kinase" evidence="6">
    <location>
        <begin position="25"/>
        <end position="285"/>
    </location>
</feature>
<dbReference type="STRING" id="5722.A2E6W5"/>
<dbReference type="PROSITE" id="PS00108">
    <property type="entry name" value="PROTEIN_KINASE_ST"/>
    <property type="match status" value="1"/>
</dbReference>
<dbReference type="InterPro" id="IPR017441">
    <property type="entry name" value="Protein_kinase_ATP_BS"/>
</dbReference>
<organism evidence="7 8">
    <name type="scientific">Trichomonas vaginalis (strain ATCC PRA-98 / G3)</name>
    <dbReference type="NCBI Taxonomy" id="412133"/>
    <lineage>
        <taxon>Eukaryota</taxon>
        <taxon>Metamonada</taxon>
        <taxon>Parabasalia</taxon>
        <taxon>Trichomonadida</taxon>
        <taxon>Trichomonadidae</taxon>
        <taxon>Trichomonas</taxon>
    </lineage>
</organism>
<gene>
    <name evidence="7" type="ORF">TVAG_081730</name>
</gene>
<proteinExistence type="predicted"/>
<feature type="compositionally biased region" description="Basic and acidic residues" evidence="5">
    <location>
        <begin position="337"/>
        <end position="368"/>
    </location>
</feature>
<accession>A2E6W5</accession>
<reference evidence="7" key="1">
    <citation type="submission" date="2006-10" db="EMBL/GenBank/DDBJ databases">
        <authorList>
            <person name="Amadeo P."/>
            <person name="Zhao Q."/>
            <person name="Wortman J."/>
            <person name="Fraser-Liggett C."/>
            <person name="Carlton J."/>
        </authorList>
    </citation>
    <scope>NUCLEOTIDE SEQUENCE</scope>
    <source>
        <strain evidence="7">G3</strain>
    </source>
</reference>
<reference evidence="7" key="2">
    <citation type="journal article" date="2007" name="Science">
        <title>Draft genome sequence of the sexually transmitted pathogen Trichomonas vaginalis.</title>
        <authorList>
            <person name="Carlton J.M."/>
            <person name="Hirt R.P."/>
            <person name="Silva J.C."/>
            <person name="Delcher A.L."/>
            <person name="Schatz M."/>
            <person name="Zhao Q."/>
            <person name="Wortman J.R."/>
            <person name="Bidwell S.L."/>
            <person name="Alsmark U.C.M."/>
            <person name="Besteiro S."/>
            <person name="Sicheritz-Ponten T."/>
            <person name="Noel C.J."/>
            <person name="Dacks J.B."/>
            <person name="Foster P.G."/>
            <person name="Simillion C."/>
            <person name="Van de Peer Y."/>
            <person name="Miranda-Saavedra D."/>
            <person name="Barton G.J."/>
            <person name="Westrop G.D."/>
            <person name="Mueller S."/>
            <person name="Dessi D."/>
            <person name="Fiori P.L."/>
            <person name="Ren Q."/>
            <person name="Paulsen I."/>
            <person name="Zhang H."/>
            <person name="Bastida-Corcuera F.D."/>
            <person name="Simoes-Barbosa A."/>
            <person name="Brown M.T."/>
            <person name="Hayes R.D."/>
            <person name="Mukherjee M."/>
            <person name="Okumura C.Y."/>
            <person name="Schneider R."/>
            <person name="Smith A.J."/>
            <person name="Vanacova S."/>
            <person name="Villalvazo M."/>
            <person name="Haas B.J."/>
            <person name="Pertea M."/>
            <person name="Feldblyum T.V."/>
            <person name="Utterback T.R."/>
            <person name="Shu C.L."/>
            <person name="Osoegawa K."/>
            <person name="de Jong P.J."/>
            <person name="Hrdy I."/>
            <person name="Horvathova L."/>
            <person name="Zubacova Z."/>
            <person name="Dolezal P."/>
            <person name="Malik S.B."/>
            <person name="Logsdon J.M. Jr."/>
            <person name="Henze K."/>
            <person name="Gupta A."/>
            <person name="Wang C.C."/>
            <person name="Dunne R.L."/>
            <person name="Upcroft J.A."/>
            <person name="Upcroft P."/>
            <person name="White O."/>
            <person name="Salzberg S.L."/>
            <person name="Tang P."/>
            <person name="Chiu C.-H."/>
            <person name="Lee Y.-S."/>
            <person name="Embley T.M."/>
            <person name="Coombs G.H."/>
            <person name="Mottram J.C."/>
            <person name="Tachezy J."/>
            <person name="Fraser-Liggett C.M."/>
            <person name="Johnson P.J."/>
        </authorList>
    </citation>
    <scope>NUCLEOTIDE SEQUENCE [LARGE SCALE GENOMIC DNA]</scope>
    <source>
        <strain evidence="7">G3</strain>
    </source>
</reference>
<dbReference type="RefSeq" id="XP_001323824.1">
    <property type="nucleotide sequence ID" value="XM_001323789.1"/>
</dbReference>
<keyword evidence="1" id="KW-0723">Serine/threonine-protein kinase</keyword>
<evidence type="ECO:0000259" key="6">
    <source>
        <dbReference type="PROSITE" id="PS50011"/>
    </source>
</evidence>
<dbReference type="InParanoid" id="A2E6W5"/>
<dbReference type="Gene3D" id="1.10.510.10">
    <property type="entry name" value="Transferase(Phosphotransferase) domain 1"/>
    <property type="match status" value="1"/>
</dbReference>
<dbReference type="CDD" id="cd13999">
    <property type="entry name" value="STKc_MAP3K-like"/>
    <property type="match status" value="1"/>
</dbReference>
<sequence length="851" mass="97728">MSAYKRKLQEFTNLKKELVLNLDDFDYGDVIGKGGFGEVRRGINKQTGRECAVKTIFAERLEGNRLRRYIGEIETLAKCNNMFLVPFIGFTPTPPYTIVTEFMPNGALDRYVRRKPGVAPLTGTQLTAIAIGIAHGMKNLHENGIIHRDLKAANILLDSRLFPRICDFGIARFEEHSASGMTVKIGTPNYMAPELIQSGDYDGKVDVYAYAMILYEMSENTRPFNRMKVNEVFHAVVQHDERPEFTRATSPQMQKLITQCWDRDPSVRPTFNEIFDIFASGKVAFPDTHRYDITKFLQIIKQDEEKRHGSSDIKIDDQDPELVPLEYDSDSYSSYSDPKKESASEEQKKKEQQQKKESAKKTPAKKSEYSYSSSSSSQDPEDILADYKNPLFSRYVEYYSKTIEPSQFNLFYDAVKKHINPHITKNVANCLLSAFQVLMKRNRQFIEHFNECKFFEICPVNDETADPLVDCFSALFIDSPKLLSQSHCAQITALLEKRPEKMLILYSYYVRHFYQMPNPWPIVDNLFSVVRSFSTSNCGYLYLTIFHYLISTYDLYAKERTAHIRSIFLMFINSKDIKTVKAAYNGLSILYGDIDGIDFTRAANHLKDDELYKSVLSLLLRISKIPPSRSLLSSLLQRTKSTTKAWIVILNIASTKKGAEFMLENSSIWLTSFNEHPIDIFRVFMAIFKQSEYRQRAIALNEFPALLKSAFLADKKHMHFVISQTIRRSEPNVSLVNRLSMNGFLKTYIDVTIENQNPRFYSIALLTMDCLARASYSPEYLQFIQPLVDLLSSEQHAADAITVIVSLSGYPQCCKEFVEKGLVPYFENLVQYDKYKKAAETFISNAKNCIE</sequence>
<dbReference type="InterPro" id="IPR051681">
    <property type="entry name" value="Ser/Thr_Kinases-Pseudokinases"/>
</dbReference>
<dbReference type="InterPro" id="IPR001245">
    <property type="entry name" value="Ser-Thr/Tyr_kinase_cat_dom"/>
</dbReference>
<evidence type="ECO:0000313" key="7">
    <source>
        <dbReference type="EMBL" id="EAY11601.1"/>
    </source>
</evidence>
<dbReference type="GO" id="GO:0004674">
    <property type="term" value="F:protein serine/threonine kinase activity"/>
    <property type="evidence" value="ECO:0007669"/>
    <property type="project" value="UniProtKB-KW"/>
</dbReference>
<dbReference type="GO" id="GO:0004672">
    <property type="term" value="F:protein kinase activity"/>
    <property type="evidence" value="ECO:0000318"/>
    <property type="project" value="GO_Central"/>
</dbReference>
<dbReference type="eggNOG" id="KOG0192">
    <property type="taxonomic scope" value="Eukaryota"/>
</dbReference>
<dbReference type="PRINTS" id="PR00109">
    <property type="entry name" value="TYRKINASE"/>
</dbReference>
<dbReference type="KEGG" id="tva:4769531"/>
<dbReference type="SUPFAM" id="SSF56112">
    <property type="entry name" value="Protein kinase-like (PK-like)"/>
    <property type="match status" value="1"/>
</dbReference>
<dbReference type="VEuPathDB" id="TrichDB:TVAG_081730"/>
<dbReference type="AlphaFoldDB" id="A2E6W5"/>
<dbReference type="PROSITE" id="PS00107">
    <property type="entry name" value="PROTEIN_KINASE_ATP"/>
    <property type="match status" value="1"/>
</dbReference>
<keyword evidence="7" id="KW-0418">Kinase</keyword>
<dbReference type="PANTHER" id="PTHR44329">
    <property type="entry name" value="SERINE/THREONINE-PROTEIN KINASE TNNI3K-RELATED"/>
    <property type="match status" value="1"/>
</dbReference>
<feature type="region of interest" description="Disordered" evidence="5">
    <location>
        <begin position="326"/>
        <end position="382"/>
    </location>
</feature>
<dbReference type="Pfam" id="PF00069">
    <property type="entry name" value="Pkinase"/>
    <property type="match status" value="1"/>
</dbReference>
<dbReference type="SMR" id="A2E6W5"/>
<dbReference type="SUPFAM" id="SSF48371">
    <property type="entry name" value="ARM repeat"/>
    <property type="match status" value="1"/>
</dbReference>
<dbReference type="PANTHER" id="PTHR44329:SF298">
    <property type="entry name" value="MIXED LINEAGE KINASE DOMAIN-LIKE PROTEIN"/>
    <property type="match status" value="1"/>
</dbReference>
<dbReference type="PROSITE" id="PS50011">
    <property type="entry name" value="PROTEIN_KINASE_DOM"/>
    <property type="match status" value="1"/>
</dbReference>
<dbReference type="OrthoDB" id="4062651at2759"/>
<evidence type="ECO:0000256" key="2">
    <source>
        <dbReference type="ARBA" id="ARBA00022741"/>
    </source>
</evidence>
<dbReference type="SMART" id="SM00220">
    <property type="entry name" value="S_TKc"/>
    <property type="match status" value="1"/>
</dbReference>
<dbReference type="InterPro" id="IPR008271">
    <property type="entry name" value="Ser/Thr_kinase_AS"/>
</dbReference>
<dbReference type="EMBL" id="DS113316">
    <property type="protein sequence ID" value="EAY11601.1"/>
    <property type="molecule type" value="Genomic_DNA"/>
</dbReference>
<dbReference type="Proteomes" id="UP000001542">
    <property type="component" value="Unassembled WGS sequence"/>
</dbReference>
<evidence type="ECO:0000256" key="5">
    <source>
        <dbReference type="SAM" id="MobiDB-lite"/>
    </source>
</evidence>
<evidence type="ECO:0000256" key="4">
    <source>
        <dbReference type="PROSITE-ProRule" id="PRU10141"/>
    </source>
</evidence>
<keyword evidence="2 4" id="KW-0547">Nucleotide-binding</keyword>
<keyword evidence="8" id="KW-1185">Reference proteome</keyword>
<dbReference type="InterPro" id="IPR011009">
    <property type="entry name" value="Kinase-like_dom_sf"/>
</dbReference>
<evidence type="ECO:0000256" key="3">
    <source>
        <dbReference type="ARBA" id="ARBA00022840"/>
    </source>
</evidence>
<protein>
    <submittedName>
        <fullName evidence="7">TKL family protein kinase</fullName>
    </submittedName>
</protein>
<dbReference type="GO" id="GO:0005737">
    <property type="term" value="C:cytoplasm"/>
    <property type="evidence" value="ECO:0000318"/>
    <property type="project" value="GO_Central"/>
</dbReference>
<dbReference type="InterPro" id="IPR016024">
    <property type="entry name" value="ARM-type_fold"/>
</dbReference>
<dbReference type="InterPro" id="IPR000719">
    <property type="entry name" value="Prot_kinase_dom"/>
</dbReference>
<evidence type="ECO:0000256" key="1">
    <source>
        <dbReference type="ARBA" id="ARBA00022527"/>
    </source>
</evidence>
<dbReference type="GO" id="GO:0007165">
    <property type="term" value="P:signal transduction"/>
    <property type="evidence" value="ECO:0000318"/>
    <property type="project" value="GO_Central"/>
</dbReference>
<dbReference type="VEuPathDB" id="TrichDB:TVAGG3_0493020"/>
<name>A2E6W5_TRIV3</name>
<keyword evidence="3 4" id="KW-0067">ATP-binding</keyword>